<evidence type="ECO:0000313" key="2">
    <source>
        <dbReference type="EMBL" id="KIT16875.1"/>
    </source>
</evidence>
<dbReference type="EMBL" id="JYFE01000025">
    <property type="protein sequence ID" value="KIT16875.1"/>
    <property type="molecule type" value="Genomic_DNA"/>
</dbReference>
<gene>
    <name evidence="2" type="ORF">jaqu_13730</name>
</gene>
<evidence type="ECO:0000259" key="1">
    <source>
        <dbReference type="Pfam" id="PF13503"/>
    </source>
</evidence>
<dbReference type="Proteomes" id="UP000032232">
    <property type="component" value="Unassembled WGS sequence"/>
</dbReference>
<comment type="caution">
    <text evidence="2">The sequence shown here is derived from an EMBL/GenBank/DDBJ whole genome shotgun (WGS) entry which is preliminary data.</text>
</comment>
<dbReference type="InterPro" id="IPR025391">
    <property type="entry name" value="DUF4123"/>
</dbReference>
<dbReference type="AlphaFoldDB" id="A0A0D1EMG5"/>
<dbReference type="RefSeq" id="WP_043918208.1">
    <property type="nucleotide sequence ID" value="NZ_FZPF01000006.1"/>
</dbReference>
<keyword evidence="3" id="KW-1185">Reference proteome</keyword>
<dbReference type="STRING" id="935700.jaqu_13730"/>
<feature type="domain" description="DUF4123" evidence="1">
    <location>
        <begin position="44"/>
        <end position="156"/>
    </location>
</feature>
<dbReference type="PATRIC" id="fig|935700.4.peg.1426"/>
<name>A0A0D1EMG5_9RHOB</name>
<evidence type="ECO:0000313" key="3">
    <source>
        <dbReference type="Proteomes" id="UP000032232"/>
    </source>
</evidence>
<dbReference type="Pfam" id="PF13503">
    <property type="entry name" value="DUF4123"/>
    <property type="match status" value="1"/>
</dbReference>
<accession>A0A0D1EMG5</accession>
<reference evidence="2 3" key="1">
    <citation type="submission" date="2015-02" db="EMBL/GenBank/DDBJ databases">
        <title>Genome Sequence of Jannaschia aquimarina DSM28248, a member of the Roseobacter clade.</title>
        <authorList>
            <person name="Voget S."/>
            <person name="Daniel R."/>
        </authorList>
    </citation>
    <scope>NUCLEOTIDE SEQUENCE [LARGE SCALE GENOMIC DNA]</scope>
    <source>
        <strain evidence="2 3">GSW-M26</strain>
    </source>
</reference>
<proteinExistence type="predicted"/>
<protein>
    <recommendedName>
        <fullName evidence="1">DUF4123 domain-containing protein</fullName>
    </recommendedName>
</protein>
<organism evidence="2 3">
    <name type="scientific">Jannaschia aquimarina</name>
    <dbReference type="NCBI Taxonomy" id="935700"/>
    <lineage>
        <taxon>Bacteria</taxon>
        <taxon>Pseudomonadati</taxon>
        <taxon>Pseudomonadota</taxon>
        <taxon>Alphaproteobacteria</taxon>
        <taxon>Rhodobacterales</taxon>
        <taxon>Roseobacteraceae</taxon>
        <taxon>Jannaschia</taxon>
    </lineage>
</organism>
<sequence length="317" mass="35520">MDSSVPPRFPSADGRPPRRGYLSYCDVPDAEGASLLEPSAETRVFALLDAAKIPGLPERLEGLGAEFACLFDGEAAEDYAEAAPYLVDMTDDARLRAHVVTRSSDPLDLLGRNAGVVVTAPCTLAEIRDRLRRFTRIRDGRDRWYYFRFWDAGGLFHFLADDRLPLDTAVRLCQMRDGTALTWIVPHDGRFRIVTPTRTEAAPTGSLVLSDREYDALRLARWIEFERAVADELRADVPEMEVTPGRISELCHRGFALGLRVELALYTFVRATVRAWHLQIHPDTAWGAISHLRGLSQLDRARAYETAVEDIGRQGLP</sequence>